<protein>
    <recommendedName>
        <fullName evidence="1 7">Transcriptional regulator MraZ</fullName>
    </recommendedName>
</protein>
<dbReference type="InterPro" id="IPR037914">
    <property type="entry name" value="SpoVT-AbrB_sf"/>
</dbReference>
<dbReference type="GO" id="GO:0000976">
    <property type="term" value="F:transcription cis-regulatory region binding"/>
    <property type="evidence" value="ECO:0007669"/>
    <property type="project" value="TreeGrafter"/>
</dbReference>
<comment type="subunit">
    <text evidence="7">Forms oligomers.</text>
</comment>
<dbReference type="EMBL" id="FRAW01000029">
    <property type="protein sequence ID" value="SHL01851.1"/>
    <property type="molecule type" value="Genomic_DNA"/>
</dbReference>
<dbReference type="GO" id="GO:0005737">
    <property type="term" value="C:cytoplasm"/>
    <property type="evidence" value="ECO:0007669"/>
    <property type="project" value="UniProtKB-UniRule"/>
</dbReference>
<dbReference type="Gene3D" id="3.40.1550.20">
    <property type="entry name" value="Transcriptional regulator MraZ domain"/>
    <property type="match status" value="1"/>
</dbReference>
<dbReference type="HAMAP" id="MF_01008">
    <property type="entry name" value="MraZ"/>
    <property type="match status" value="1"/>
</dbReference>
<evidence type="ECO:0000256" key="4">
    <source>
        <dbReference type="ARBA" id="ARBA00023015"/>
    </source>
</evidence>
<sequence length="161" mass="18521">MEDLNEFIGQAKTALDEKGRTPVPREFRRLLSDEESKSLIVSFGIGESLILWTIEEYRKFVVHIETRPATPKNVNFRRLFKANSHLVSMDGQNRILLSKEDKSRAKLEGEVLYVARSGKSAELWNPAIYNSKFGFNTEEDNQEFDDGFFDDVSLRGADENR</sequence>
<dbReference type="InterPro" id="IPR020603">
    <property type="entry name" value="MraZ_dom"/>
</dbReference>
<dbReference type="PANTHER" id="PTHR34701">
    <property type="entry name" value="TRANSCRIPTIONAL REGULATOR MRAZ"/>
    <property type="match status" value="1"/>
</dbReference>
<dbReference type="GO" id="GO:0009295">
    <property type="term" value="C:nucleoid"/>
    <property type="evidence" value="ECO:0007669"/>
    <property type="project" value="UniProtKB-SubCell"/>
</dbReference>
<dbReference type="InterPro" id="IPR038619">
    <property type="entry name" value="MraZ_sf"/>
</dbReference>
<gene>
    <name evidence="7" type="primary">mraZ</name>
    <name evidence="9" type="ORF">SAMN05720469_12917</name>
</gene>
<feature type="domain" description="SpoVT-AbrB" evidence="8">
    <location>
        <begin position="10"/>
        <end position="56"/>
    </location>
</feature>
<keyword evidence="6 7" id="KW-0804">Transcription</keyword>
<evidence type="ECO:0000256" key="2">
    <source>
        <dbReference type="ARBA" id="ARBA00022490"/>
    </source>
</evidence>
<accession>A0A1M6X7C2</accession>
<keyword evidence="2 7" id="KW-0963">Cytoplasm</keyword>
<dbReference type="PROSITE" id="PS51740">
    <property type="entry name" value="SPOVT_ABRB"/>
    <property type="match status" value="2"/>
</dbReference>
<evidence type="ECO:0000256" key="5">
    <source>
        <dbReference type="ARBA" id="ARBA00023125"/>
    </source>
</evidence>
<keyword evidence="4 7" id="KW-0805">Transcription regulation</keyword>
<dbReference type="InterPro" id="IPR035644">
    <property type="entry name" value="MraZ_C"/>
</dbReference>
<evidence type="ECO:0000256" key="3">
    <source>
        <dbReference type="ARBA" id="ARBA00022737"/>
    </source>
</evidence>
<dbReference type="CDD" id="cd16321">
    <property type="entry name" value="MraZ_C"/>
    <property type="match status" value="1"/>
</dbReference>
<dbReference type="InterPro" id="IPR007159">
    <property type="entry name" value="SpoVT-AbrB_dom"/>
</dbReference>
<evidence type="ECO:0000313" key="9">
    <source>
        <dbReference type="EMBL" id="SHL01851.1"/>
    </source>
</evidence>
<name>A0A1M6X7C2_9BACT</name>
<dbReference type="AlphaFoldDB" id="A0A1M6X7C2"/>
<dbReference type="GO" id="GO:2000143">
    <property type="term" value="P:negative regulation of DNA-templated transcription initiation"/>
    <property type="evidence" value="ECO:0007669"/>
    <property type="project" value="TreeGrafter"/>
</dbReference>
<reference evidence="10" key="1">
    <citation type="submission" date="2016-11" db="EMBL/GenBank/DDBJ databases">
        <authorList>
            <person name="Varghese N."/>
            <person name="Submissions S."/>
        </authorList>
    </citation>
    <scope>NUCLEOTIDE SEQUENCE [LARGE SCALE GENOMIC DNA]</scope>
    <source>
        <strain evidence="10">UWOS</strain>
    </source>
</reference>
<dbReference type="InterPro" id="IPR035642">
    <property type="entry name" value="MraZ_N"/>
</dbReference>
<keyword evidence="3" id="KW-0677">Repeat</keyword>
<dbReference type="InterPro" id="IPR003444">
    <property type="entry name" value="MraZ"/>
</dbReference>
<keyword evidence="10" id="KW-1185">Reference proteome</keyword>
<comment type="subcellular location">
    <subcellularLocation>
        <location evidence="7">Cytoplasm</location>
        <location evidence="7">Nucleoid</location>
    </subcellularLocation>
</comment>
<comment type="similarity">
    <text evidence="7">Belongs to the MraZ family.</text>
</comment>
<evidence type="ECO:0000256" key="1">
    <source>
        <dbReference type="ARBA" id="ARBA00013860"/>
    </source>
</evidence>
<proteinExistence type="inferred from homology"/>
<dbReference type="PANTHER" id="PTHR34701:SF1">
    <property type="entry name" value="TRANSCRIPTIONAL REGULATOR MRAZ"/>
    <property type="match status" value="1"/>
</dbReference>
<evidence type="ECO:0000256" key="7">
    <source>
        <dbReference type="HAMAP-Rule" id="MF_01008"/>
    </source>
</evidence>
<dbReference type="GO" id="GO:0003700">
    <property type="term" value="F:DNA-binding transcription factor activity"/>
    <property type="evidence" value="ECO:0007669"/>
    <property type="project" value="UniProtKB-UniRule"/>
</dbReference>
<dbReference type="Pfam" id="PF02381">
    <property type="entry name" value="MraZ"/>
    <property type="match status" value="1"/>
</dbReference>
<evidence type="ECO:0000259" key="8">
    <source>
        <dbReference type="PROSITE" id="PS51740"/>
    </source>
</evidence>
<feature type="domain" description="SpoVT-AbrB" evidence="8">
    <location>
        <begin position="84"/>
        <end position="128"/>
    </location>
</feature>
<keyword evidence="5 7" id="KW-0238">DNA-binding</keyword>
<evidence type="ECO:0000256" key="6">
    <source>
        <dbReference type="ARBA" id="ARBA00023163"/>
    </source>
</evidence>
<organism evidence="9 10">
    <name type="scientific">Fibrobacter intestinalis</name>
    <dbReference type="NCBI Taxonomy" id="28122"/>
    <lineage>
        <taxon>Bacteria</taxon>
        <taxon>Pseudomonadati</taxon>
        <taxon>Fibrobacterota</taxon>
        <taxon>Fibrobacteria</taxon>
        <taxon>Fibrobacterales</taxon>
        <taxon>Fibrobacteraceae</taxon>
        <taxon>Fibrobacter</taxon>
    </lineage>
</organism>
<dbReference type="Proteomes" id="UP000184275">
    <property type="component" value="Unassembled WGS sequence"/>
</dbReference>
<dbReference type="SUPFAM" id="SSF89447">
    <property type="entry name" value="AbrB/MazE/MraZ-like"/>
    <property type="match status" value="1"/>
</dbReference>
<dbReference type="CDD" id="cd16320">
    <property type="entry name" value="MraZ_N"/>
    <property type="match status" value="1"/>
</dbReference>
<evidence type="ECO:0000313" key="10">
    <source>
        <dbReference type="Proteomes" id="UP000184275"/>
    </source>
</evidence>